<organism evidence="1 2">
    <name type="scientific">Dreissena polymorpha</name>
    <name type="common">Zebra mussel</name>
    <name type="synonym">Mytilus polymorpha</name>
    <dbReference type="NCBI Taxonomy" id="45954"/>
    <lineage>
        <taxon>Eukaryota</taxon>
        <taxon>Metazoa</taxon>
        <taxon>Spiralia</taxon>
        <taxon>Lophotrochozoa</taxon>
        <taxon>Mollusca</taxon>
        <taxon>Bivalvia</taxon>
        <taxon>Autobranchia</taxon>
        <taxon>Heteroconchia</taxon>
        <taxon>Euheterodonta</taxon>
        <taxon>Imparidentia</taxon>
        <taxon>Neoheterodontei</taxon>
        <taxon>Myida</taxon>
        <taxon>Dreissenoidea</taxon>
        <taxon>Dreissenidae</taxon>
        <taxon>Dreissena</taxon>
    </lineage>
</organism>
<evidence type="ECO:0000313" key="1">
    <source>
        <dbReference type="EMBL" id="KAH3829033.1"/>
    </source>
</evidence>
<comment type="caution">
    <text evidence="1">The sequence shown here is derived from an EMBL/GenBank/DDBJ whole genome shotgun (WGS) entry which is preliminary data.</text>
</comment>
<dbReference type="EMBL" id="JAIWYP010000005">
    <property type="protein sequence ID" value="KAH3829033.1"/>
    <property type="molecule type" value="Genomic_DNA"/>
</dbReference>
<protein>
    <submittedName>
        <fullName evidence="1">Uncharacterized protein</fullName>
    </submittedName>
</protein>
<sequence>MASTFKFPSFLKLVFLKVAEENYDDSDELKRNKLEEMADGGRLARNVTRLSFKRKKKLSLLGRMQGTNRVDSTTDLMADQDNALGVFERDSNNTSTVGIEMVTLKSVGGHHIRFSMAPYK</sequence>
<reference evidence="1" key="2">
    <citation type="submission" date="2020-11" db="EMBL/GenBank/DDBJ databases">
        <authorList>
            <person name="McCartney M.A."/>
            <person name="Auch B."/>
            <person name="Kono T."/>
            <person name="Mallez S."/>
            <person name="Becker A."/>
            <person name="Gohl D.M."/>
            <person name="Silverstein K.A.T."/>
            <person name="Koren S."/>
            <person name="Bechman K.B."/>
            <person name="Herman A."/>
            <person name="Abrahante J.E."/>
            <person name="Garbe J."/>
        </authorList>
    </citation>
    <scope>NUCLEOTIDE SEQUENCE</scope>
    <source>
        <strain evidence="1">Duluth1</strain>
        <tissue evidence="1">Whole animal</tissue>
    </source>
</reference>
<accession>A0A9D4H7R8</accession>
<reference evidence="1" key="1">
    <citation type="journal article" date="2019" name="bioRxiv">
        <title>The Genome of the Zebra Mussel, Dreissena polymorpha: A Resource for Invasive Species Research.</title>
        <authorList>
            <person name="McCartney M.A."/>
            <person name="Auch B."/>
            <person name="Kono T."/>
            <person name="Mallez S."/>
            <person name="Zhang Y."/>
            <person name="Obille A."/>
            <person name="Becker A."/>
            <person name="Abrahante J.E."/>
            <person name="Garbe J."/>
            <person name="Badalamenti J.P."/>
            <person name="Herman A."/>
            <person name="Mangelson H."/>
            <person name="Liachko I."/>
            <person name="Sullivan S."/>
            <person name="Sone E.D."/>
            <person name="Koren S."/>
            <person name="Silverstein K.A.T."/>
            <person name="Beckman K.B."/>
            <person name="Gohl D.M."/>
        </authorList>
    </citation>
    <scope>NUCLEOTIDE SEQUENCE</scope>
    <source>
        <strain evidence="1">Duluth1</strain>
        <tissue evidence="1">Whole animal</tissue>
    </source>
</reference>
<dbReference type="Proteomes" id="UP000828390">
    <property type="component" value="Unassembled WGS sequence"/>
</dbReference>
<dbReference type="AlphaFoldDB" id="A0A9D4H7R8"/>
<proteinExistence type="predicted"/>
<gene>
    <name evidence="1" type="ORF">DPMN_131021</name>
</gene>
<evidence type="ECO:0000313" key="2">
    <source>
        <dbReference type="Proteomes" id="UP000828390"/>
    </source>
</evidence>
<keyword evidence="2" id="KW-1185">Reference proteome</keyword>
<name>A0A9D4H7R8_DREPO</name>